<dbReference type="AlphaFoldDB" id="A0A7I9Y3Z5"/>
<proteinExistence type="predicted"/>
<evidence type="ECO:0000313" key="2">
    <source>
        <dbReference type="EMBL" id="GFG83380.1"/>
    </source>
</evidence>
<comment type="caution">
    <text evidence="2">The sequence shown here is derived from an EMBL/GenBank/DDBJ whole genome shotgun (WGS) entry which is preliminary data.</text>
</comment>
<reference evidence="2 3" key="1">
    <citation type="journal article" date="2019" name="Emerg. Microbes Infect.">
        <title>Comprehensive subspecies identification of 175 nontuberculous mycobacteria species based on 7547 genomic profiles.</title>
        <authorList>
            <person name="Matsumoto Y."/>
            <person name="Kinjo T."/>
            <person name="Motooka D."/>
            <person name="Nabeya D."/>
            <person name="Jung N."/>
            <person name="Uechi K."/>
            <person name="Horii T."/>
            <person name="Iida T."/>
            <person name="Fujita J."/>
            <person name="Nakamura S."/>
        </authorList>
    </citation>
    <scope>NUCLEOTIDE SEQUENCE [LARGE SCALE GENOMIC DNA]</scope>
    <source>
        <strain evidence="2 3">JCM 30723</strain>
    </source>
</reference>
<keyword evidence="1" id="KW-0812">Transmembrane</keyword>
<dbReference type="EMBL" id="BLKY01000001">
    <property type="protein sequence ID" value="GFG83380.1"/>
    <property type="molecule type" value="Genomic_DNA"/>
</dbReference>
<keyword evidence="1" id="KW-0472">Membrane</keyword>
<accession>A0A7I9Y3Z5</accession>
<name>A0A7I9Y3Z5_MYCAL</name>
<feature type="transmembrane region" description="Helical" evidence="1">
    <location>
        <begin position="34"/>
        <end position="55"/>
    </location>
</feature>
<dbReference type="Proteomes" id="UP000465305">
    <property type="component" value="Unassembled WGS sequence"/>
</dbReference>
<keyword evidence="1" id="KW-1133">Transmembrane helix</keyword>
<organism evidence="2 3">
    <name type="scientific">Mycolicibacter algericus</name>
    <name type="common">Mycobacterium algericum</name>
    <dbReference type="NCBI Taxonomy" id="1288388"/>
    <lineage>
        <taxon>Bacteria</taxon>
        <taxon>Bacillati</taxon>
        <taxon>Actinomycetota</taxon>
        <taxon>Actinomycetes</taxon>
        <taxon>Mycobacteriales</taxon>
        <taxon>Mycobacteriaceae</taxon>
        <taxon>Mycolicibacter</taxon>
    </lineage>
</organism>
<sequence length="62" mass="5877">MDPTRIVVVVAIALVALSIGLVVAGVAVLAGAGWALVAAGGLLGGSTVGAAWVLLREVGAPS</sequence>
<gene>
    <name evidence="2" type="ORF">MALGJ_00560</name>
</gene>
<evidence type="ECO:0000256" key="1">
    <source>
        <dbReference type="SAM" id="Phobius"/>
    </source>
</evidence>
<dbReference type="RefSeq" id="WP_165757189.1">
    <property type="nucleotide sequence ID" value="NZ_BLKY01000001.1"/>
</dbReference>
<protein>
    <submittedName>
        <fullName evidence="2">Uncharacterized protein</fullName>
    </submittedName>
</protein>
<evidence type="ECO:0000313" key="3">
    <source>
        <dbReference type="Proteomes" id="UP000465305"/>
    </source>
</evidence>